<keyword evidence="5" id="KW-0472">Membrane</keyword>
<dbReference type="EMBL" id="JAYFUL010000007">
    <property type="protein sequence ID" value="MEA5257366.1"/>
    <property type="molecule type" value="Genomic_DNA"/>
</dbReference>
<dbReference type="InterPro" id="IPR022790">
    <property type="entry name" value="GH26_dom"/>
</dbReference>
<organism evidence="7 8">
    <name type="scientific">Arcicella aquatica</name>
    <dbReference type="NCBI Taxonomy" id="217141"/>
    <lineage>
        <taxon>Bacteria</taxon>
        <taxon>Pseudomonadati</taxon>
        <taxon>Bacteroidota</taxon>
        <taxon>Cytophagia</taxon>
        <taxon>Cytophagales</taxon>
        <taxon>Flectobacillaceae</taxon>
        <taxon>Arcicella</taxon>
    </lineage>
</organism>
<evidence type="ECO:0000313" key="7">
    <source>
        <dbReference type="EMBL" id="MEA5257366.1"/>
    </source>
</evidence>
<dbReference type="PROSITE" id="PS51764">
    <property type="entry name" value="GH26"/>
    <property type="match status" value="1"/>
</dbReference>
<comment type="caution">
    <text evidence="7">The sequence shown here is derived from an EMBL/GenBank/DDBJ whole genome shotgun (WGS) entry which is preliminary data.</text>
</comment>
<evidence type="ECO:0000256" key="4">
    <source>
        <dbReference type="PROSITE-ProRule" id="PRU01100"/>
    </source>
</evidence>
<dbReference type="Gene3D" id="3.20.20.80">
    <property type="entry name" value="Glycosidases"/>
    <property type="match status" value="2"/>
</dbReference>
<comment type="similarity">
    <text evidence="1 4">Belongs to the glycosyl hydrolase 26 family.</text>
</comment>
<evidence type="ECO:0000313" key="8">
    <source>
        <dbReference type="Proteomes" id="UP001304671"/>
    </source>
</evidence>
<evidence type="ECO:0000256" key="3">
    <source>
        <dbReference type="ARBA" id="ARBA00023295"/>
    </source>
</evidence>
<gene>
    <name evidence="7" type="ORF">VB264_06200</name>
</gene>
<dbReference type="PANTHER" id="PTHR40079">
    <property type="entry name" value="MANNAN ENDO-1,4-BETA-MANNOSIDASE E-RELATED"/>
    <property type="match status" value="1"/>
</dbReference>
<protein>
    <recommendedName>
        <fullName evidence="6">GH26 domain-containing protein</fullName>
    </recommendedName>
</protein>
<keyword evidence="2 4" id="KW-0378">Hydrolase</keyword>
<evidence type="ECO:0000256" key="2">
    <source>
        <dbReference type="ARBA" id="ARBA00022801"/>
    </source>
</evidence>
<evidence type="ECO:0000256" key="1">
    <source>
        <dbReference type="ARBA" id="ARBA00007754"/>
    </source>
</evidence>
<feature type="active site" description="Proton donor" evidence="4">
    <location>
        <position position="397"/>
    </location>
</feature>
<keyword evidence="5" id="KW-0812">Transmembrane</keyword>
<keyword evidence="3 4" id="KW-0326">Glycosidase</keyword>
<dbReference type="InterPro" id="IPR017853">
    <property type="entry name" value="GH"/>
</dbReference>
<dbReference type="SUPFAM" id="SSF51445">
    <property type="entry name" value="(Trans)glycosidases"/>
    <property type="match status" value="2"/>
</dbReference>
<dbReference type="PANTHER" id="PTHR40079:SF4">
    <property type="entry name" value="GH26 DOMAIN-CONTAINING PROTEIN-RELATED"/>
    <property type="match status" value="1"/>
</dbReference>
<proteinExistence type="inferred from homology"/>
<feature type="domain" description="GH26" evidence="6">
    <location>
        <begin position="166"/>
        <end position="566"/>
    </location>
</feature>
<evidence type="ECO:0000259" key="6">
    <source>
        <dbReference type="PROSITE" id="PS51764"/>
    </source>
</evidence>
<dbReference type="InterPro" id="IPR000805">
    <property type="entry name" value="Glyco_hydro_26"/>
</dbReference>
<keyword evidence="5" id="KW-1133">Transmembrane helix</keyword>
<feature type="active site" description="Nucleophile" evidence="4">
    <location>
        <position position="501"/>
    </location>
</feature>
<name>A0ABU5QJX1_9BACT</name>
<evidence type="ECO:0000256" key="5">
    <source>
        <dbReference type="SAM" id="Phobius"/>
    </source>
</evidence>
<reference evidence="7 8" key="1">
    <citation type="submission" date="2023-12" db="EMBL/GenBank/DDBJ databases">
        <title>Novel species of the genus Arcicella isolated from rivers.</title>
        <authorList>
            <person name="Lu H."/>
        </authorList>
    </citation>
    <scope>NUCLEOTIDE SEQUENCE [LARGE SCALE GENOMIC DNA]</scope>
    <source>
        <strain evidence="7 8">LMG 21963</strain>
    </source>
</reference>
<dbReference type="Proteomes" id="UP001304671">
    <property type="component" value="Unassembled WGS sequence"/>
</dbReference>
<sequence length="566" mass="66352">MIKKRTQYLYSTILIVLLFFVGFIFAKPYLKAILIDELSDRHHEPILGVYDRFHQAGMLNADNIEHYTITWKNSAVWFDANALELQLNKGNPLLLTIETWSKNSITTTVNDNVIDETIGGKYDDKIEKLGHVLSKYQQLIFIRWNPNMELPVYQYPWQFQSPEAYINAFNYFAKQIKRYAPNVKIVWGPSGYPGDTEYWVGDPNVDFVSLTLDDSYKSYTADTIAFNGYDTMTQKMHRMRFINKPVLILGSDKINKANFHQTWISQAAANIEKYKNTVYSTDNFEIWGNKPLRMGKPLLGIYDPKERLLTDTSIKAEHLFVDLGDLQSGKFEIEFKQVLARHHDVIVTMEPWRDTTGMVDNKVLTSITNGRYDKEIAKLYAIITKAEQTVYLRWLHEMEIPIHRYLWQSQKPVEYINAYRYFMLFNKKPAKNIRKVWGPAGDRGSADWWPGNDVVDYISFAIYGLPDKNITDHNKQERFEAIFNRKNYRMRFLNKPIFITEFGVKGPEDFQTDWMNEAAETINANKQVFGMSYFNLYDNPKVWGKIKAPDWSITNNTFDSFYKKLR</sequence>
<feature type="transmembrane region" description="Helical" evidence="5">
    <location>
        <begin position="7"/>
        <end position="26"/>
    </location>
</feature>
<accession>A0ABU5QJX1</accession>
<keyword evidence="8" id="KW-1185">Reference proteome</keyword>
<dbReference type="RefSeq" id="WP_323247696.1">
    <property type="nucleotide sequence ID" value="NZ_JAYFUL010000007.1"/>
</dbReference>